<dbReference type="Gene3D" id="2.40.30.10">
    <property type="entry name" value="Translation factors"/>
    <property type="match status" value="1"/>
</dbReference>
<dbReference type="EMBL" id="CP135137">
    <property type="protein sequence ID" value="WWR11780.1"/>
    <property type="molecule type" value="Genomic_DNA"/>
</dbReference>
<dbReference type="Pfam" id="PF00297">
    <property type="entry name" value="Ribosomal_L3"/>
    <property type="match status" value="1"/>
</dbReference>
<dbReference type="PANTHER" id="PTHR11229:SF16">
    <property type="entry name" value="LARGE RIBOSOMAL SUBUNIT PROTEIN UL3C"/>
    <property type="match status" value="1"/>
</dbReference>
<keyword evidence="13" id="KW-1185">Reference proteome</keyword>
<dbReference type="SUPFAM" id="SSF50447">
    <property type="entry name" value="Translation proteins"/>
    <property type="match status" value="1"/>
</dbReference>
<gene>
    <name evidence="8 12" type="primary">rplC</name>
    <name evidence="12" type="ORF">RQL39_00785</name>
</gene>
<dbReference type="PANTHER" id="PTHR11229">
    <property type="entry name" value="50S RIBOSOMAL PROTEIN L3"/>
    <property type="match status" value="1"/>
</dbReference>
<evidence type="ECO:0000256" key="5">
    <source>
        <dbReference type="ARBA" id="ARBA00022980"/>
    </source>
</evidence>
<dbReference type="InterPro" id="IPR019926">
    <property type="entry name" value="Ribosomal_uL3_CS"/>
</dbReference>
<protein>
    <recommendedName>
        <fullName evidence="7 8">Large ribosomal subunit protein uL3</fullName>
    </recommendedName>
</protein>
<dbReference type="HAMAP" id="MF_01325_B">
    <property type="entry name" value="Ribosomal_uL3_B"/>
    <property type="match status" value="1"/>
</dbReference>
<dbReference type="PROSITE" id="PS00474">
    <property type="entry name" value="RIBOSOMAL_L3"/>
    <property type="match status" value="1"/>
</dbReference>
<comment type="PTM">
    <text evidence="8">Methylated by PrmB.</text>
</comment>
<comment type="function">
    <text evidence="8 10">One of the primary rRNA binding proteins, it binds directly near the 3'-end of the 23S rRNA, where it nucleates assembly of the 50S subunit.</text>
</comment>
<name>A0ABZ2GWE4_9GAMM</name>
<keyword evidence="3 8" id="KW-0699">rRNA-binding</keyword>
<proteinExistence type="inferred from homology"/>
<dbReference type="Gene3D" id="3.30.160.810">
    <property type="match status" value="1"/>
</dbReference>
<keyword evidence="5 8" id="KW-0689">Ribosomal protein</keyword>
<sequence length="213" mass="23343">MSGLLGVKVGMSRFFTDDGITFPVSIIEVIPNKILQIKTLENDGYSSVQLTMGNKKVSRIKKPVFGHLSKFGVRSGDIIREFGLDFFNDKPVSGGVLSINDVFKEGDRVDIISVSKGKGFSGTVKRYNFKTQDASHGNSLSHRVPGSIGQNQTPGRVFKGKKMPGHMGNKRCTIKNLLLVQIDINRNLLFVKGSIPGCSGIKLEIRFSKKGKI</sequence>
<dbReference type="RefSeq" id="WP_338516281.1">
    <property type="nucleotide sequence ID" value="NZ_CP135137.1"/>
</dbReference>
<evidence type="ECO:0000256" key="10">
    <source>
        <dbReference type="RuleBase" id="RU003906"/>
    </source>
</evidence>
<evidence type="ECO:0000256" key="9">
    <source>
        <dbReference type="RuleBase" id="RU003905"/>
    </source>
</evidence>
<evidence type="ECO:0000313" key="12">
    <source>
        <dbReference type="EMBL" id="WWR11780.1"/>
    </source>
</evidence>
<dbReference type="InterPro" id="IPR000597">
    <property type="entry name" value="Ribosomal_uL3"/>
</dbReference>
<evidence type="ECO:0000256" key="6">
    <source>
        <dbReference type="ARBA" id="ARBA00023274"/>
    </source>
</evidence>
<evidence type="ECO:0000256" key="11">
    <source>
        <dbReference type="SAM" id="MobiDB-lite"/>
    </source>
</evidence>
<evidence type="ECO:0000256" key="4">
    <source>
        <dbReference type="ARBA" id="ARBA00022884"/>
    </source>
</evidence>
<evidence type="ECO:0000256" key="1">
    <source>
        <dbReference type="ARBA" id="ARBA00006540"/>
    </source>
</evidence>
<dbReference type="GO" id="GO:0005840">
    <property type="term" value="C:ribosome"/>
    <property type="evidence" value="ECO:0007669"/>
    <property type="project" value="UniProtKB-KW"/>
</dbReference>
<dbReference type="InterPro" id="IPR009000">
    <property type="entry name" value="Transl_B-barrel_sf"/>
</dbReference>
<evidence type="ECO:0000256" key="7">
    <source>
        <dbReference type="ARBA" id="ARBA00035243"/>
    </source>
</evidence>
<feature type="modified residue" description="N5-methylglutamine" evidence="8">
    <location>
        <position position="152"/>
    </location>
</feature>
<keyword evidence="2 8" id="KW-0488">Methylation</keyword>
<dbReference type="Proteomes" id="UP001368618">
    <property type="component" value="Chromosome"/>
</dbReference>
<evidence type="ECO:0000256" key="8">
    <source>
        <dbReference type="HAMAP-Rule" id="MF_01325"/>
    </source>
</evidence>
<evidence type="ECO:0000256" key="2">
    <source>
        <dbReference type="ARBA" id="ARBA00022481"/>
    </source>
</evidence>
<dbReference type="InterPro" id="IPR019927">
    <property type="entry name" value="Ribosomal_uL3_bac/org-type"/>
</dbReference>
<accession>A0ABZ2GWE4</accession>
<comment type="similarity">
    <text evidence="1 8 9">Belongs to the universal ribosomal protein uL3 family.</text>
</comment>
<organism evidence="12 13">
    <name type="scientific">Candidatus Legionella polyplacis</name>
    <dbReference type="NCBI Taxonomy" id="2005262"/>
    <lineage>
        <taxon>Bacteria</taxon>
        <taxon>Pseudomonadati</taxon>
        <taxon>Pseudomonadota</taxon>
        <taxon>Gammaproteobacteria</taxon>
        <taxon>Legionellales</taxon>
        <taxon>Legionellaceae</taxon>
        <taxon>Legionella</taxon>
    </lineage>
</organism>
<keyword evidence="4 8" id="KW-0694">RNA-binding</keyword>
<evidence type="ECO:0000256" key="3">
    <source>
        <dbReference type="ARBA" id="ARBA00022730"/>
    </source>
</evidence>
<reference evidence="12" key="1">
    <citation type="submission" date="2023-09" db="EMBL/GenBank/DDBJ databases">
        <title>Genomes of two closely related lineages of the louse Polyplax serrata with different host specificities.</title>
        <authorList>
            <person name="Martinu J."/>
            <person name="Tarabai H."/>
            <person name="Stefka J."/>
            <person name="Hypsa V."/>
        </authorList>
    </citation>
    <scope>NUCLEOTIDE SEQUENCE [LARGE SCALE GENOMIC DNA]</scope>
    <source>
        <strain evidence="12">98ZLc_SE</strain>
    </source>
</reference>
<feature type="region of interest" description="Disordered" evidence="11">
    <location>
        <begin position="133"/>
        <end position="156"/>
    </location>
</feature>
<evidence type="ECO:0000313" key="13">
    <source>
        <dbReference type="Proteomes" id="UP001368618"/>
    </source>
</evidence>
<comment type="subunit">
    <text evidence="8 10">Part of the 50S ribosomal subunit. Forms a cluster with proteins L14 and L19.</text>
</comment>
<dbReference type="NCBIfam" id="TIGR03625">
    <property type="entry name" value="L3_bact"/>
    <property type="match status" value="1"/>
</dbReference>
<keyword evidence="6 8" id="KW-0687">Ribonucleoprotein</keyword>